<comment type="subcellular location">
    <subcellularLocation>
        <location evidence="1">Cell membrane</location>
        <topology evidence="1">Multi-pass membrane protein</topology>
    </subcellularLocation>
</comment>
<evidence type="ECO:0000256" key="3">
    <source>
        <dbReference type="ARBA" id="ARBA00020887"/>
    </source>
</evidence>
<gene>
    <name evidence="18" type="ORF">M917_0637</name>
</gene>
<dbReference type="PANTHER" id="PTHR22683">
    <property type="entry name" value="SPORULATION PROTEIN RELATED"/>
    <property type="match status" value="1"/>
</dbReference>
<feature type="domain" description="FtsK" evidence="17">
    <location>
        <begin position="783"/>
        <end position="997"/>
    </location>
</feature>
<keyword evidence="7 14" id="KW-0547">Nucleotide-binding</keyword>
<dbReference type="Gene3D" id="3.40.50.300">
    <property type="entry name" value="P-loop containing nucleotide triphosphate hydrolases"/>
    <property type="match status" value="1"/>
</dbReference>
<accession>U4TC85</accession>
<dbReference type="Proteomes" id="UP000016761">
    <property type="component" value="Unassembled WGS sequence"/>
</dbReference>
<dbReference type="STRING" id="1354303.M917_0637"/>
<dbReference type="SUPFAM" id="SSF46785">
    <property type="entry name" value="Winged helix' DNA-binding domain"/>
    <property type="match status" value="1"/>
</dbReference>
<comment type="caution">
    <text evidence="18">The sequence shown here is derived from an EMBL/GenBank/DDBJ whole genome shotgun (WGS) entry which is preliminary data.</text>
</comment>
<dbReference type="InterPro" id="IPR036388">
    <property type="entry name" value="WH-like_DNA-bd_sf"/>
</dbReference>
<keyword evidence="9 14" id="KW-0067">ATP-binding</keyword>
<evidence type="ECO:0000259" key="17">
    <source>
        <dbReference type="PROSITE" id="PS50901"/>
    </source>
</evidence>
<dbReference type="GO" id="GO:0003677">
    <property type="term" value="F:DNA binding"/>
    <property type="evidence" value="ECO:0007669"/>
    <property type="project" value="UniProtKB-KW"/>
</dbReference>
<dbReference type="InterPro" id="IPR002543">
    <property type="entry name" value="FtsK_dom"/>
</dbReference>
<evidence type="ECO:0000313" key="18">
    <source>
        <dbReference type="EMBL" id="ERL56359.1"/>
    </source>
</evidence>
<dbReference type="InterPro" id="IPR041027">
    <property type="entry name" value="FtsK_alpha"/>
</dbReference>
<dbReference type="Pfam" id="PF01580">
    <property type="entry name" value="FtsK_SpoIIIE"/>
    <property type="match status" value="1"/>
</dbReference>
<dbReference type="Gene3D" id="1.10.10.10">
    <property type="entry name" value="Winged helix-like DNA-binding domain superfamily/Winged helix DNA-binding domain"/>
    <property type="match status" value="1"/>
</dbReference>
<dbReference type="InterPro" id="IPR036390">
    <property type="entry name" value="WH_DNA-bd_sf"/>
</dbReference>
<name>U4TC85_9GAMM</name>
<dbReference type="InterPro" id="IPR027417">
    <property type="entry name" value="P-loop_NTPase"/>
</dbReference>
<dbReference type="SUPFAM" id="SSF52540">
    <property type="entry name" value="P-loop containing nucleoside triphosphate hydrolases"/>
    <property type="match status" value="1"/>
</dbReference>
<feature type="region of interest" description="Disordered" evidence="15">
    <location>
        <begin position="485"/>
        <end position="526"/>
    </location>
</feature>
<dbReference type="PATRIC" id="fig|1354303.4.peg.626"/>
<feature type="transmembrane region" description="Helical" evidence="16">
    <location>
        <begin position="12"/>
        <end position="33"/>
    </location>
</feature>
<dbReference type="Pfam" id="PF09397">
    <property type="entry name" value="FtsK_gamma"/>
    <property type="match status" value="1"/>
</dbReference>
<feature type="transmembrane region" description="Helical" evidence="16">
    <location>
        <begin position="64"/>
        <end position="88"/>
    </location>
</feature>
<dbReference type="eggNOG" id="COG1674">
    <property type="taxonomic scope" value="Bacteria"/>
</dbReference>
<keyword evidence="6 16" id="KW-0812">Transmembrane</keyword>
<evidence type="ECO:0000256" key="16">
    <source>
        <dbReference type="SAM" id="Phobius"/>
    </source>
</evidence>
<dbReference type="InterPro" id="IPR050206">
    <property type="entry name" value="FtsK/SpoIIIE/SftA"/>
</dbReference>
<dbReference type="GO" id="GO:0007059">
    <property type="term" value="P:chromosome segregation"/>
    <property type="evidence" value="ECO:0007669"/>
    <property type="project" value="UniProtKB-KW"/>
</dbReference>
<evidence type="ECO:0000256" key="6">
    <source>
        <dbReference type="ARBA" id="ARBA00022692"/>
    </source>
</evidence>
<dbReference type="AlphaFoldDB" id="U4TC85"/>
<feature type="compositionally biased region" description="Polar residues" evidence="15">
    <location>
        <begin position="383"/>
        <end position="401"/>
    </location>
</feature>
<evidence type="ECO:0000256" key="5">
    <source>
        <dbReference type="ARBA" id="ARBA00022618"/>
    </source>
</evidence>
<evidence type="ECO:0000256" key="11">
    <source>
        <dbReference type="ARBA" id="ARBA00023125"/>
    </source>
</evidence>
<evidence type="ECO:0000256" key="13">
    <source>
        <dbReference type="ARBA" id="ARBA00023306"/>
    </source>
</evidence>
<keyword evidence="19" id="KW-1185">Reference proteome</keyword>
<keyword evidence="10 16" id="KW-1133">Transmembrane helix</keyword>
<keyword evidence="5 18" id="KW-0132">Cell division</keyword>
<evidence type="ECO:0000256" key="9">
    <source>
        <dbReference type="ARBA" id="ARBA00022840"/>
    </source>
</evidence>
<feature type="transmembrane region" description="Helical" evidence="16">
    <location>
        <begin position="158"/>
        <end position="180"/>
    </location>
</feature>
<keyword evidence="13" id="KW-0131">Cell cycle</keyword>
<dbReference type="GO" id="GO:0005886">
    <property type="term" value="C:plasma membrane"/>
    <property type="evidence" value="ECO:0007669"/>
    <property type="project" value="UniProtKB-SubCell"/>
</dbReference>
<keyword evidence="4" id="KW-1003">Cell membrane</keyword>
<dbReference type="GO" id="GO:0005524">
    <property type="term" value="F:ATP binding"/>
    <property type="evidence" value="ECO:0007669"/>
    <property type="project" value="UniProtKB-UniRule"/>
</dbReference>
<keyword evidence="11" id="KW-0238">DNA-binding</keyword>
<evidence type="ECO:0000256" key="1">
    <source>
        <dbReference type="ARBA" id="ARBA00004651"/>
    </source>
</evidence>
<feature type="region of interest" description="Disordered" evidence="15">
    <location>
        <begin position="378"/>
        <end position="401"/>
    </location>
</feature>
<proteinExistence type="inferred from homology"/>
<evidence type="ECO:0000256" key="8">
    <source>
        <dbReference type="ARBA" id="ARBA00022829"/>
    </source>
</evidence>
<dbReference type="CDD" id="cd01127">
    <property type="entry name" value="TrwB_TraG_TraD_VirD4"/>
    <property type="match status" value="1"/>
</dbReference>
<dbReference type="OrthoDB" id="9807790at2"/>
<dbReference type="PANTHER" id="PTHR22683:SF41">
    <property type="entry name" value="DNA TRANSLOCASE FTSK"/>
    <property type="match status" value="1"/>
</dbReference>
<dbReference type="GO" id="GO:0051301">
    <property type="term" value="P:cell division"/>
    <property type="evidence" value="ECO:0007669"/>
    <property type="project" value="UniProtKB-KW"/>
</dbReference>
<feature type="region of interest" description="Disordered" evidence="15">
    <location>
        <begin position="553"/>
        <end position="609"/>
    </location>
</feature>
<feature type="region of interest" description="Disordered" evidence="15">
    <location>
        <begin position="200"/>
        <end position="227"/>
    </location>
</feature>
<protein>
    <recommendedName>
        <fullName evidence="3">DNA translocase FtsK</fullName>
    </recommendedName>
</protein>
<evidence type="ECO:0000313" key="19">
    <source>
        <dbReference type="Proteomes" id="UP000016761"/>
    </source>
</evidence>
<dbReference type="Gene3D" id="3.30.980.40">
    <property type="match status" value="1"/>
</dbReference>
<feature type="compositionally biased region" description="Basic and acidic residues" evidence="15">
    <location>
        <begin position="506"/>
        <end position="522"/>
    </location>
</feature>
<evidence type="ECO:0000256" key="10">
    <source>
        <dbReference type="ARBA" id="ARBA00022989"/>
    </source>
</evidence>
<feature type="compositionally biased region" description="Polar residues" evidence="15">
    <location>
        <begin position="572"/>
        <end position="585"/>
    </location>
</feature>
<feature type="transmembrane region" description="Helical" evidence="16">
    <location>
        <begin position="100"/>
        <end position="121"/>
    </location>
</feature>
<dbReference type="InterPro" id="IPR018541">
    <property type="entry name" value="Ftsk_gamma"/>
</dbReference>
<dbReference type="SMART" id="SM00843">
    <property type="entry name" value="Ftsk_gamma"/>
    <property type="match status" value="1"/>
</dbReference>
<keyword evidence="12 16" id="KW-0472">Membrane</keyword>
<evidence type="ECO:0000256" key="4">
    <source>
        <dbReference type="ARBA" id="ARBA00022475"/>
    </source>
</evidence>
<reference evidence="18 19" key="1">
    <citation type="journal article" date="2013" name="Genome Announc.">
        <title>Draft Genome Sequence of Psychrobacter aquaticus Strain CMS 56T, Isolated from a Cyanobacterial Mat Sample Collected from Water Bodies in the McMurdo Dry Valley Region of Antarctica.</title>
        <authorList>
            <person name="Reddy G.S."/>
            <person name="Ara S."/>
            <person name="Singh A."/>
            <person name="Kumar Pinnaka A."/>
            <person name="Shivaji S."/>
        </authorList>
    </citation>
    <scope>NUCLEOTIDE SEQUENCE [LARGE SCALE GENOMIC DNA]</scope>
    <source>
        <strain evidence="18 19">CMS 56</strain>
    </source>
</reference>
<sequence length="1136" mass="122267">MISAPLIEYLKKGIFTLLGLILAVYLFVILMTYTGNDPSWSHISSDMTTINNVGGETGAWLSDLLYSFFGFGAWWLLAFLVYESILIWWDNKPTFWLMRLVAYVFLLLSASALFAQILALVQQITNPASTELEGLAGGIIGLELQARLAQLLSQWGSVVFLTVFVVITATFAFNIHWLAIYQKITALSWLGSGIKNTDMSPDTVSTTQENAVTKQNDKNTAKATTEAAASEYEQLPLELQSADHAQAADNNGRFGNVLSEFLVNSGLADSVKASMAATQAAMSSSDKSEDLNTAATANGAITKGAVANGNMANGNIANTVSQTNASVTANLAMLPARKVEPSFAWNDANTVDDLLASEQTAYSANGISHSNAASVANNDASTEALSNESISTESLDESPSSVTTSAAEQLVAQSTGRLKTKIIEPPIKEWEDIETTNRAVTEPTSSESKEIGVDTLADAWLTEHADVLKPADIDADKIAQTDSIAEWPATETEPELEGVSDFSNEPSHHVSDNRAEPSHHAESPTVFKTPAVLASTAVASPASEAVVSLSAVSDMTPTNTPPANPKAAGAVNPTTITQPATTAKPTVSFAVPEGDSSNHITNMMPDDDLSDYDYNDAPVMPHISDDAAFSQKSRSMQTAAYRSSLTPIPEISILDKPDPDRQPSYTIAELEQLSELLEIKLQEFNVKAAVVNAIPGPVVTRFEVELAAGVKASKVTGISRDLARSLSMASLRVVEVIPGKPYIGIEVPNKQREMVRLIELLNTEKFNDPKAQISMAMGKDIGGNPIITDLARAPHMLVAGTTGSGKSVLVNSMLLSMLLKYTPNELRLILIDPKQLELANYNDIPHLLTPVVTDMTEAASALSWCVAEMERRYQLMSLLKVRKLNEFNKKVIAAEKSGNPMLDPLWRPNDSVSISQAPKLKTLPMIVIVADEFADMIMQVGKQAEELITRLAQKSRAAGIHLMLATQRPSVDVITGLIKANIPVRAALRVNSKVDSRTILDSGGAEDMLGNGDMLFLGPGQIEPDRVHGAYVSDEEVNRVCDAWRERGAPDYIDNMAGNFELSSPSSGSTANASGEDDDLYNDAVAFIMETRKVSASSIQRKFSIGYNRAARIVDSMEEAGLVSSMGKSGKRELLM</sequence>
<dbReference type="PROSITE" id="PS50901">
    <property type="entry name" value="FTSK"/>
    <property type="match status" value="1"/>
</dbReference>
<comment type="similarity">
    <text evidence="2">Belongs to the FtsK/SpoIIIE/SftA family.</text>
</comment>
<dbReference type="EMBL" id="AUSW01000014">
    <property type="protein sequence ID" value="ERL56359.1"/>
    <property type="molecule type" value="Genomic_DNA"/>
</dbReference>
<organism evidence="18 19">
    <name type="scientific">Psychrobacter aquaticus CMS 56</name>
    <dbReference type="NCBI Taxonomy" id="1354303"/>
    <lineage>
        <taxon>Bacteria</taxon>
        <taxon>Pseudomonadati</taxon>
        <taxon>Pseudomonadota</taxon>
        <taxon>Gammaproteobacteria</taxon>
        <taxon>Moraxellales</taxon>
        <taxon>Moraxellaceae</taxon>
        <taxon>Psychrobacter</taxon>
    </lineage>
</organism>
<evidence type="ECO:0000256" key="14">
    <source>
        <dbReference type="PROSITE-ProRule" id="PRU00289"/>
    </source>
</evidence>
<evidence type="ECO:0000256" key="12">
    <source>
        <dbReference type="ARBA" id="ARBA00023136"/>
    </source>
</evidence>
<dbReference type="RefSeq" id="WP_021813300.1">
    <property type="nucleotide sequence ID" value="NZ_AUSW01000014.1"/>
</dbReference>
<evidence type="ECO:0000256" key="7">
    <source>
        <dbReference type="ARBA" id="ARBA00022741"/>
    </source>
</evidence>
<keyword evidence="8" id="KW-0159">Chromosome partition</keyword>
<dbReference type="Pfam" id="PF13491">
    <property type="entry name" value="FtsK_4TM"/>
    <property type="match status" value="1"/>
</dbReference>
<dbReference type="InterPro" id="IPR025199">
    <property type="entry name" value="FtsK_4TM"/>
</dbReference>
<evidence type="ECO:0000256" key="15">
    <source>
        <dbReference type="SAM" id="MobiDB-lite"/>
    </source>
</evidence>
<feature type="binding site" evidence="14">
    <location>
        <begin position="800"/>
        <end position="807"/>
    </location>
    <ligand>
        <name>ATP</name>
        <dbReference type="ChEBI" id="CHEBI:30616"/>
    </ligand>
</feature>
<dbReference type="Pfam" id="PF17854">
    <property type="entry name" value="FtsK_alpha"/>
    <property type="match status" value="1"/>
</dbReference>
<feature type="compositionally biased region" description="Polar residues" evidence="15">
    <location>
        <begin position="200"/>
        <end position="214"/>
    </location>
</feature>
<evidence type="ECO:0000256" key="2">
    <source>
        <dbReference type="ARBA" id="ARBA00006474"/>
    </source>
</evidence>